<dbReference type="Pfam" id="PF07690">
    <property type="entry name" value="MFS_1"/>
    <property type="match status" value="1"/>
</dbReference>
<keyword evidence="3 6" id="KW-0812">Transmembrane</keyword>
<dbReference type="InterPro" id="IPR011701">
    <property type="entry name" value="MFS"/>
</dbReference>
<evidence type="ECO:0000256" key="4">
    <source>
        <dbReference type="ARBA" id="ARBA00022989"/>
    </source>
</evidence>
<protein>
    <recommendedName>
        <fullName evidence="9">Major facilitator superfamily (MFS) profile domain-containing protein</fullName>
    </recommendedName>
</protein>
<dbReference type="GeneID" id="27727564"/>
<dbReference type="SUPFAM" id="SSF103473">
    <property type="entry name" value="MFS general substrate transporter"/>
    <property type="match status" value="1"/>
</dbReference>
<evidence type="ECO:0000256" key="2">
    <source>
        <dbReference type="ARBA" id="ARBA00022448"/>
    </source>
</evidence>
<feature type="transmembrane region" description="Helical" evidence="6">
    <location>
        <begin position="58"/>
        <end position="75"/>
    </location>
</feature>
<reference evidence="7 8" key="1">
    <citation type="journal article" date="2014" name="Genome Announc.">
        <title>Draft genome sequence of the pathogenic fungus Scedosporium apiospermum.</title>
        <authorList>
            <person name="Vandeputte P."/>
            <person name="Ghamrawi S."/>
            <person name="Rechenmann M."/>
            <person name="Iltis A."/>
            <person name="Giraud S."/>
            <person name="Fleury M."/>
            <person name="Thornton C."/>
            <person name="Delhaes L."/>
            <person name="Meyer W."/>
            <person name="Papon N."/>
            <person name="Bouchara J.P."/>
        </authorList>
    </citation>
    <scope>NUCLEOTIDE SEQUENCE [LARGE SCALE GENOMIC DNA]</scope>
    <source>
        <strain evidence="7 8">IHEM 14462</strain>
    </source>
</reference>
<feature type="transmembrane region" description="Helical" evidence="6">
    <location>
        <begin position="21"/>
        <end position="46"/>
    </location>
</feature>
<accession>A0A084FZR7</accession>
<dbReference type="AlphaFoldDB" id="A0A084FZR7"/>
<evidence type="ECO:0000256" key="3">
    <source>
        <dbReference type="ARBA" id="ARBA00022692"/>
    </source>
</evidence>
<evidence type="ECO:0000313" key="8">
    <source>
        <dbReference type="Proteomes" id="UP000028545"/>
    </source>
</evidence>
<dbReference type="Proteomes" id="UP000028545">
    <property type="component" value="Unassembled WGS sequence"/>
</dbReference>
<evidence type="ECO:0000256" key="6">
    <source>
        <dbReference type="SAM" id="Phobius"/>
    </source>
</evidence>
<dbReference type="InterPro" id="IPR036259">
    <property type="entry name" value="MFS_trans_sf"/>
</dbReference>
<keyword evidence="8" id="KW-1185">Reference proteome</keyword>
<sequence length="197" mass="22029">MFSTLSSYIYYPALPLVSKDLGVSISLVNLTVTSYLVVAGIAPSFMGDLADSSGRRPAYMLMFALMLSANIGIAVQKTYAGLLALRMVQSAGSSDLALSLGPVIGGGIAESLGWRWIFWFLVIWQGSHFVTMLLFVPETQRKIVGNGRRFVDYTYKQTMLELEREDVVSSKESLEFPEFPLERARLRADFFYRLLRS</sequence>
<evidence type="ECO:0000313" key="7">
    <source>
        <dbReference type="EMBL" id="KEZ40579.1"/>
    </source>
</evidence>
<proteinExistence type="predicted"/>
<dbReference type="RefSeq" id="XP_016640378.1">
    <property type="nucleotide sequence ID" value="XM_016790115.1"/>
</dbReference>
<evidence type="ECO:0000256" key="5">
    <source>
        <dbReference type="ARBA" id="ARBA00023136"/>
    </source>
</evidence>
<dbReference type="PANTHER" id="PTHR23502:SF51">
    <property type="entry name" value="QUINIDINE RESISTANCE PROTEIN 1-RELATED"/>
    <property type="match status" value="1"/>
</dbReference>
<name>A0A084FZR7_PSEDA</name>
<dbReference type="Gene3D" id="1.20.1720.10">
    <property type="entry name" value="Multidrug resistance protein D"/>
    <property type="match status" value="2"/>
</dbReference>
<evidence type="ECO:0000256" key="1">
    <source>
        <dbReference type="ARBA" id="ARBA00004141"/>
    </source>
</evidence>
<organism evidence="7 8">
    <name type="scientific">Pseudallescheria apiosperma</name>
    <name type="common">Scedosporium apiospermum</name>
    <dbReference type="NCBI Taxonomy" id="563466"/>
    <lineage>
        <taxon>Eukaryota</taxon>
        <taxon>Fungi</taxon>
        <taxon>Dikarya</taxon>
        <taxon>Ascomycota</taxon>
        <taxon>Pezizomycotina</taxon>
        <taxon>Sordariomycetes</taxon>
        <taxon>Hypocreomycetidae</taxon>
        <taxon>Microascales</taxon>
        <taxon>Microascaceae</taxon>
        <taxon>Scedosporium</taxon>
    </lineage>
</organism>
<dbReference type="OMA" id="RWGWRAN"/>
<dbReference type="OrthoDB" id="440553at2759"/>
<comment type="caution">
    <text evidence="7">The sequence shown here is derived from an EMBL/GenBank/DDBJ whole genome shotgun (WGS) entry which is preliminary data.</text>
</comment>
<dbReference type="PANTHER" id="PTHR23502">
    <property type="entry name" value="MAJOR FACILITATOR SUPERFAMILY"/>
    <property type="match status" value="1"/>
</dbReference>
<gene>
    <name evidence="7" type="ORF">SAPIO_CDS8492</name>
</gene>
<dbReference type="GO" id="GO:0005886">
    <property type="term" value="C:plasma membrane"/>
    <property type="evidence" value="ECO:0007669"/>
    <property type="project" value="TreeGrafter"/>
</dbReference>
<dbReference type="VEuPathDB" id="FungiDB:SAPIO_CDS8492"/>
<comment type="subcellular location">
    <subcellularLocation>
        <location evidence="1">Membrane</location>
        <topology evidence="1">Multi-pass membrane protein</topology>
    </subcellularLocation>
</comment>
<keyword evidence="2" id="KW-0813">Transport</keyword>
<dbReference type="KEGG" id="sapo:SAPIO_CDS8492"/>
<feature type="transmembrane region" description="Helical" evidence="6">
    <location>
        <begin position="116"/>
        <end position="136"/>
    </location>
</feature>
<evidence type="ECO:0008006" key="9">
    <source>
        <dbReference type="Google" id="ProtNLM"/>
    </source>
</evidence>
<keyword evidence="5 6" id="KW-0472">Membrane</keyword>
<keyword evidence="4 6" id="KW-1133">Transmembrane helix</keyword>
<dbReference type="EMBL" id="JOWA01000121">
    <property type="protein sequence ID" value="KEZ40579.1"/>
    <property type="molecule type" value="Genomic_DNA"/>
</dbReference>
<dbReference type="HOGENOM" id="CLU_1384865_0_0_1"/>
<dbReference type="GO" id="GO:0022857">
    <property type="term" value="F:transmembrane transporter activity"/>
    <property type="evidence" value="ECO:0007669"/>
    <property type="project" value="InterPro"/>
</dbReference>